<evidence type="ECO:0000256" key="1">
    <source>
        <dbReference type="ARBA" id="ARBA00004328"/>
    </source>
</evidence>
<dbReference type="Gene3D" id="3.30.2400.10">
    <property type="entry name" value="Major capsid protein gp5"/>
    <property type="match status" value="1"/>
</dbReference>
<comment type="caution">
    <text evidence="4">The sequence shown here is derived from an EMBL/GenBank/DDBJ whole genome shotgun (WGS) entry which is preliminary data.</text>
</comment>
<dbReference type="NCBIfam" id="TIGR01554">
    <property type="entry name" value="major_cap_HK97"/>
    <property type="match status" value="1"/>
</dbReference>
<accession>V9HKI8</accession>
<dbReference type="Pfam" id="PF05065">
    <property type="entry name" value="Phage_capsid"/>
    <property type="match status" value="1"/>
</dbReference>
<evidence type="ECO:0000259" key="3">
    <source>
        <dbReference type="Pfam" id="PF05065"/>
    </source>
</evidence>
<dbReference type="InterPro" id="IPR054612">
    <property type="entry name" value="Phage_capsid-like_C"/>
</dbReference>
<dbReference type="RefSeq" id="WP_009527195.1">
    <property type="nucleotide sequence ID" value="NZ_JH815225.1"/>
</dbReference>
<evidence type="ECO:0000313" key="4">
    <source>
        <dbReference type="EMBL" id="EHL17395.1"/>
    </source>
</evidence>
<sequence>MALRKLMLINKKTNLQNELNSLRTQDEQIQTREKELEEAIKEAKAEDETKLVEEEVEKFENDKKELEDKKQNLQSKINEIDSELEEIDKQDPQRKDNKTTVIQRRENNMIFTRDKIHDLVQRDDVKDLLTQVRSLISRKDKSIVGAELTIPTVMIGLIRDEIHRYSKLINRVYKKPTSGKARALIAGAVPEGVWMEACGTLNELELQFHMTEVDGYKIGGFMAICNATLEDSDIDLANEIIDALGQAIGYALDKGILYGTGKKMATGIVTRLHQASKPDTWITTDRPWVNLSITNVKQYDPAGASTAEVFFSDIIGIASAAKPNYIPDSQKTWVMNSNTATIFLQKSIAFNAAGALVASAQKTMPIIGGDIIILEFVPDGDVIGGYFKGYLLAERKGISLGESKEVRFIQDQTVFKGTARYDGTPIIGEAFVHFNIKNVAPTKTVTFAPDTANPGL</sequence>
<name>V9HKI8_9FIRM</name>
<dbReference type="HOGENOM" id="CLU_048265_0_0_9"/>
<dbReference type="AlphaFoldDB" id="V9HKI8"/>
<feature type="domain" description="Phage capsid-like C-terminal" evidence="3">
    <location>
        <begin position="148"/>
        <end position="434"/>
    </location>
</feature>
<reference evidence="4 5" key="1">
    <citation type="submission" date="2012-05" db="EMBL/GenBank/DDBJ databases">
        <title>The Genome Sequence of Eubacteriaceae bacterium CM2.</title>
        <authorList>
            <consortium name="The Broad Institute Genome Sequencing Platform"/>
            <person name="Earl A."/>
            <person name="Ward D."/>
            <person name="Feldgarden M."/>
            <person name="Gevers D."/>
            <person name="Sizova M."/>
            <person name="Hazen A."/>
            <person name="Epstein S."/>
            <person name="Walker B."/>
            <person name="Young S.K."/>
            <person name="Zeng Q."/>
            <person name="Gargeya S."/>
            <person name="Fitzgerald M."/>
            <person name="Haas B."/>
            <person name="Abouelleil A."/>
            <person name="Alvarado L."/>
            <person name="Arachchi H.M."/>
            <person name="Berlin A."/>
            <person name="Chapman S.B."/>
            <person name="Goldberg J."/>
            <person name="Griggs A."/>
            <person name="Gujja S."/>
            <person name="Hansen M."/>
            <person name="Howarth C."/>
            <person name="Imamovic A."/>
            <person name="Larimer J."/>
            <person name="McCowen C."/>
            <person name="Montmayeur A."/>
            <person name="Murphy C."/>
            <person name="Neiman D."/>
            <person name="Pearson M."/>
            <person name="Priest M."/>
            <person name="Roberts A."/>
            <person name="Saif S."/>
            <person name="Shea T."/>
            <person name="Sisk P."/>
            <person name="Sykes S."/>
            <person name="Wortman J."/>
            <person name="Nusbaum C."/>
            <person name="Birren B."/>
        </authorList>
    </citation>
    <scope>NUCLEOTIDE SEQUENCE [LARGE SCALE GENOMIC DNA]</scope>
    <source>
        <strain evidence="4 5">CM2</strain>
    </source>
</reference>
<dbReference type="InterPro" id="IPR024455">
    <property type="entry name" value="Phage_capsid"/>
</dbReference>
<comment type="subcellular location">
    <subcellularLocation>
        <location evidence="1">Virion</location>
    </subcellularLocation>
</comment>
<dbReference type="OrthoDB" id="2043141at2"/>
<keyword evidence="2" id="KW-0175">Coiled coil</keyword>
<dbReference type="Proteomes" id="UP000017818">
    <property type="component" value="Unassembled WGS sequence"/>
</dbReference>
<dbReference type="EMBL" id="AFZF02000004">
    <property type="protein sequence ID" value="EHL17395.1"/>
    <property type="molecule type" value="Genomic_DNA"/>
</dbReference>
<organism evidence="4 5">
    <name type="scientific">Peptoanaerobacter stomatis</name>
    <dbReference type="NCBI Taxonomy" id="796937"/>
    <lineage>
        <taxon>Bacteria</taxon>
        <taxon>Bacillati</taxon>
        <taxon>Bacillota</taxon>
        <taxon>Clostridia</taxon>
        <taxon>Peptostreptococcales</taxon>
        <taxon>Filifactoraceae</taxon>
        <taxon>Peptoanaerobacter</taxon>
    </lineage>
</organism>
<dbReference type="SUPFAM" id="SSF56563">
    <property type="entry name" value="Major capsid protein gp5"/>
    <property type="match status" value="1"/>
</dbReference>
<evidence type="ECO:0000313" key="5">
    <source>
        <dbReference type="Proteomes" id="UP000017818"/>
    </source>
</evidence>
<protein>
    <recommendedName>
        <fullName evidence="3">Phage capsid-like C-terminal domain-containing protein</fullName>
    </recommendedName>
</protein>
<evidence type="ECO:0000256" key="2">
    <source>
        <dbReference type="SAM" id="Coils"/>
    </source>
</evidence>
<gene>
    <name evidence="4" type="ORF">HMPREF9630_00562</name>
</gene>
<proteinExistence type="predicted"/>
<feature type="coiled-coil region" evidence="2">
    <location>
        <begin position="5"/>
        <end position="90"/>
    </location>
</feature>
<dbReference type="PATRIC" id="fig|796939.3.peg.1169"/>